<dbReference type="GO" id="GO:0010792">
    <property type="term" value="P:DNA double-strand break processing involved in repair via single-strand annealing"/>
    <property type="evidence" value="ECO:0007669"/>
    <property type="project" value="UniProtKB-ARBA"/>
</dbReference>
<dbReference type="GO" id="GO:0005634">
    <property type="term" value="C:nucleus"/>
    <property type="evidence" value="ECO:0007669"/>
    <property type="project" value="InterPro"/>
</dbReference>
<dbReference type="Gene3D" id="3.30.390.80">
    <property type="entry name" value="DNA repair protein Rad52/59/22"/>
    <property type="match status" value="1"/>
</dbReference>
<proteinExistence type="inferred from homology"/>
<dbReference type="GO" id="GO:0000730">
    <property type="term" value="P:DNA recombinase assembly"/>
    <property type="evidence" value="ECO:0007669"/>
    <property type="project" value="InterPro"/>
</dbReference>
<dbReference type="Proteomes" id="UP000762676">
    <property type="component" value="Unassembled WGS sequence"/>
</dbReference>
<gene>
    <name evidence="8" type="ORF">ElyMa_002238200</name>
</gene>
<accession>A0AAV4FVU3</accession>
<dbReference type="AlphaFoldDB" id="A0AAV4FVU3"/>
<sequence>MADTAPFGHQDYTLEEEVALQRSLRQRLGPEFISQRTGAAGLKLAYIEGWRLTNLANETFGFHGWSHSVTQQTVDFVDFINGKFYVGVSALVRVQIKNGAFHEDLGYGVSEGMKSKGQALEKAKKESVTDGLKRALKSFGNSLGNCLGDKDYLKCINRAPKAPSEVYNINDMKRQIEDPLINRSRVLRKRSMPTAPKSWSASTTATSSTVCSSTAARDTGSAGPGDCQVPAVKRETPETTGALSSSDRPDISSISRHNSEPNIGERNQLSNGTSDLPAQSGTHTISDKARKERLMKVEQKKKAFQAALDKTGVGPEFKNQSNVNPRDVLIEKDDYDEIDLWSQAVYAEDLSALDSLAMDSANVDKSAGQRCSSGGTDRPESNPSDHKKRRISDSSKR</sequence>
<dbReference type="FunFam" id="3.30.390.80:FF:000001">
    <property type="entry name" value="DNA repair protein RAD52 homolog"/>
    <property type="match status" value="1"/>
</dbReference>
<dbReference type="EMBL" id="BMAT01004635">
    <property type="protein sequence ID" value="GFR77443.1"/>
    <property type="molecule type" value="Genomic_DNA"/>
</dbReference>
<name>A0AAV4FVU3_9GAST</name>
<reference evidence="8 9" key="1">
    <citation type="journal article" date="2021" name="Elife">
        <title>Chloroplast acquisition without the gene transfer in kleptoplastic sea slugs, Plakobranchus ocellatus.</title>
        <authorList>
            <person name="Maeda T."/>
            <person name="Takahashi S."/>
            <person name="Yoshida T."/>
            <person name="Shimamura S."/>
            <person name="Takaki Y."/>
            <person name="Nagai Y."/>
            <person name="Toyoda A."/>
            <person name="Suzuki Y."/>
            <person name="Arimoto A."/>
            <person name="Ishii H."/>
            <person name="Satoh N."/>
            <person name="Nishiyama T."/>
            <person name="Hasebe M."/>
            <person name="Maruyama T."/>
            <person name="Minagawa J."/>
            <person name="Obokata J."/>
            <person name="Shigenobu S."/>
        </authorList>
    </citation>
    <scope>NUCLEOTIDE SEQUENCE [LARGE SCALE GENOMIC DNA]</scope>
</reference>
<dbReference type="Pfam" id="PF04098">
    <property type="entry name" value="Rad52_Rad22"/>
    <property type="match status" value="1"/>
</dbReference>
<evidence type="ECO:0000256" key="7">
    <source>
        <dbReference type="SAM" id="MobiDB-lite"/>
    </source>
</evidence>
<evidence type="ECO:0000256" key="6">
    <source>
        <dbReference type="ARBA" id="ARBA00073403"/>
    </source>
</evidence>
<keyword evidence="2" id="KW-0227">DNA damage</keyword>
<evidence type="ECO:0000256" key="2">
    <source>
        <dbReference type="ARBA" id="ARBA00022763"/>
    </source>
</evidence>
<comment type="function">
    <text evidence="5">Involved in double-stranded break repair. Plays a central role in genetic recombination and DNA repair by promoting the annealing of complementary single-stranded DNA and by stimulation of the RAD51 recombinase.</text>
</comment>
<evidence type="ECO:0000256" key="3">
    <source>
        <dbReference type="ARBA" id="ARBA00023172"/>
    </source>
</evidence>
<evidence type="ECO:0000313" key="9">
    <source>
        <dbReference type="Proteomes" id="UP000762676"/>
    </source>
</evidence>
<feature type="region of interest" description="Disordered" evidence="7">
    <location>
        <begin position="362"/>
        <end position="397"/>
    </location>
</feature>
<keyword evidence="3" id="KW-0233">DNA recombination</keyword>
<dbReference type="NCBIfam" id="TIGR00607">
    <property type="entry name" value="rad52"/>
    <property type="match status" value="1"/>
</dbReference>
<evidence type="ECO:0000256" key="4">
    <source>
        <dbReference type="ARBA" id="ARBA00023204"/>
    </source>
</evidence>
<dbReference type="SUPFAM" id="SSF54768">
    <property type="entry name" value="dsRNA-binding domain-like"/>
    <property type="match status" value="1"/>
</dbReference>
<evidence type="ECO:0000313" key="8">
    <source>
        <dbReference type="EMBL" id="GFR77443.1"/>
    </source>
</evidence>
<keyword evidence="4" id="KW-0234">DNA repair</keyword>
<feature type="compositionally biased region" description="Basic and acidic residues" evidence="7">
    <location>
        <begin position="377"/>
        <end position="397"/>
    </location>
</feature>
<evidence type="ECO:0000256" key="5">
    <source>
        <dbReference type="ARBA" id="ARBA00053354"/>
    </source>
</evidence>
<feature type="region of interest" description="Disordered" evidence="7">
    <location>
        <begin position="183"/>
        <end position="290"/>
    </location>
</feature>
<protein>
    <recommendedName>
        <fullName evidence="6">DNA repair protein RAD52 homolog</fullName>
    </recommendedName>
</protein>
<keyword evidence="9" id="KW-1185">Reference proteome</keyword>
<feature type="compositionally biased region" description="Low complexity" evidence="7">
    <location>
        <begin position="194"/>
        <end position="216"/>
    </location>
</feature>
<dbReference type="InterPro" id="IPR004585">
    <property type="entry name" value="DNA_recomb/repair_Rad52"/>
</dbReference>
<dbReference type="InterPro" id="IPR041247">
    <property type="entry name" value="Rad52_fam"/>
</dbReference>
<dbReference type="InterPro" id="IPR042525">
    <property type="entry name" value="Rad52_Rad59_Rad22_sf"/>
</dbReference>
<comment type="caution">
    <text evidence="8">The sequence shown here is derived from an EMBL/GenBank/DDBJ whole genome shotgun (WGS) entry which is preliminary data.</text>
</comment>
<dbReference type="PANTHER" id="PTHR12132:SF1">
    <property type="entry name" value="DNA REPAIR PROTEIN RAD52 HOMOLOG"/>
    <property type="match status" value="1"/>
</dbReference>
<dbReference type="GO" id="GO:0006312">
    <property type="term" value="P:mitotic recombination"/>
    <property type="evidence" value="ECO:0007669"/>
    <property type="project" value="TreeGrafter"/>
</dbReference>
<evidence type="ECO:0000256" key="1">
    <source>
        <dbReference type="ARBA" id="ARBA00006638"/>
    </source>
</evidence>
<dbReference type="PANTHER" id="PTHR12132">
    <property type="entry name" value="DNA REPAIR AND RECOMBINATION PROTEIN RAD52, RAD59"/>
    <property type="match status" value="1"/>
</dbReference>
<feature type="compositionally biased region" description="Polar residues" evidence="7">
    <location>
        <begin position="265"/>
        <end position="284"/>
    </location>
</feature>
<dbReference type="InterPro" id="IPR007232">
    <property type="entry name" value="Rad52_Rad59_Rad22"/>
</dbReference>
<organism evidence="8 9">
    <name type="scientific">Elysia marginata</name>
    <dbReference type="NCBI Taxonomy" id="1093978"/>
    <lineage>
        <taxon>Eukaryota</taxon>
        <taxon>Metazoa</taxon>
        <taxon>Spiralia</taxon>
        <taxon>Lophotrochozoa</taxon>
        <taxon>Mollusca</taxon>
        <taxon>Gastropoda</taxon>
        <taxon>Heterobranchia</taxon>
        <taxon>Euthyneura</taxon>
        <taxon>Panpulmonata</taxon>
        <taxon>Sacoglossa</taxon>
        <taxon>Placobranchoidea</taxon>
        <taxon>Plakobranchidae</taxon>
        <taxon>Elysia</taxon>
    </lineage>
</organism>
<comment type="similarity">
    <text evidence="1">Belongs to the RAD52 family.</text>
</comment>